<name>A0A5B7J470_PORTR</name>
<dbReference type="GO" id="GO:0003746">
    <property type="term" value="F:translation elongation factor activity"/>
    <property type="evidence" value="ECO:0007669"/>
    <property type="project" value="UniProtKB-KW"/>
</dbReference>
<dbReference type="PANTHER" id="PTHR13503:SF3">
    <property type="entry name" value="NEGATIVE ELONGATION FACTOR B"/>
    <property type="match status" value="1"/>
</dbReference>
<comment type="caution">
    <text evidence="1">The sequence shown here is derived from an EMBL/GenBank/DDBJ whole genome shotgun (WGS) entry which is preliminary data.</text>
</comment>
<dbReference type="AlphaFoldDB" id="A0A5B7J470"/>
<keyword evidence="2" id="KW-1185">Reference proteome</keyword>
<proteinExistence type="predicted"/>
<dbReference type="InterPro" id="IPR010405">
    <property type="entry name" value="COBRA1"/>
</dbReference>
<dbReference type="Pfam" id="PF06209">
    <property type="entry name" value="COBRA1"/>
    <property type="match status" value="1"/>
</dbReference>
<sequence>MTSFTQELRDKLISQISELGKREGRERDRKLKELLTKSFPVIKIKALRPVVMCILKHMSHVEDKYLKILVRDRELYEACDTEVKRQIWKDSQALFGDEVSPLLTGYITSKEDTLFNVENLNNLFFSPSPKVKHHTYI</sequence>
<keyword evidence="1" id="KW-0648">Protein biosynthesis</keyword>
<keyword evidence="1" id="KW-0251">Elongation factor</keyword>
<dbReference type="OrthoDB" id="5548359at2759"/>
<dbReference type="PANTHER" id="PTHR13503">
    <property type="entry name" value="NEGATIVE ELONGATION FACTOR COMPLEX MEMBER B"/>
    <property type="match status" value="1"/>
</dbReference>
<gene>
    <name evidence="1" type="primary">NELF-B_2</name>
    <name evidence="1" type="ORF">E2C01_082590</name>
</gene>
<evidence type="ECO:0000313" key="2">
    <source>
        <dbReference type="Proteomes" id="UP000324222"/>
    </source>
</evidence>
<dbReference type="GO" id="GO:0032021">
    <property type="term" value="C:NELF complex"/>
    <property type="evidence" value="ECO:0007669"/>
    <property type="project" value="TreeGrafter"/>
</dbReference>
<protein>
    <submittedName>
        <fullName evidence="1">Negative elongation factor B</fullName>
    </submittedName>
</protein>
<dbReference type="EMBL" id="VSRR010075345">
    <property type="protein sequence ID" value="MPC87718.1"/>
    <property type="molecule type" value="Genomic_DNA"/>
</dbReference>
<dbReference type="GO" id="GO:0034244">
    <property type="term" value="P:negative regulation of transcription elongation by RNA polymerase II"/>
    <property type="evidence" value="ECO:0007669"/>
    <property type="project" value="TreeGrafter"/>
</dbReference>
<organism evidence="1 2">
    <name type="scientific">Portunus trituberculatus</name>
    <name type="common">Swimming crab</name>
    <name type="synonym">Neptunus trituberculatus</name>
    <dbReference type="NCBI Taxonomy" id="210409"/>
    <lineage>
        <taxon>Eukaryota</taxon>
        <taxon>Metazoa</taxon>
        <taxon>Ecdysozoa</taxon>
        <taxon>Arthropoda</taxon>
        <taxon>Crustacea</taxon>
        <taxon>Multicrustacea</taxon>
        <taxon>Malacostraca</taxon>
        <taxon>Eumalacostraca</taxon>
        <taxon>Eucarida</taxon>
        <taxon>Decapoda</taxon>
        <taxon>Pleocyemata</taxon>
        <taxon>Brachyura</taxon>
        <taxon>Eubrachyura</taxon>
        <taxon>Portunoidea</taxon>
        <taxon>Portunidae</taxon>
        <taxon>Portuninae</taxon>
        <taxon>Portunus</taxon>
    </lineage>
</organism>
<reference evidence="1 2" key="1">
    <citation type="submission" date="2019-05" db="EMBL/GenBank/DDBJ databases">
        <title>Another draft genome of Portunus trituberculatus and its Hox gene families provides insights of decapod evolution.</title>
        <authorList>
            <person name="Jeong J.-H."/>
            <person name="Song I."/>
            <person name="Kim S."/>
            <person name="Choi T."/>
            <person name="Kim D."/>
            <person name="Ryu S."/>
            <person name="Kim W."/>
        </authorList>
    </citation>
    <scope>NUCLEOTIDE SEQUENCE [LARGE SCALE GENOMIC DNA]</scope>
    <source>
        <tissue evidence="1">Muscle</tissue>
    </source>
</reference>
<dbReference type="Proteomes" id="UP000324222">
    <property type="component" value="Unassembled WGS sequence"/>
</dbReference>
<accession>A0A5B7J470</accession>
<evidence type="ECO:0000313" key="1">
    <source>
        <dbReference type="EMBL" id="MPC87718.1"/>
    </source>
</evidence>